<proteinExistence type="inferred from homology"/>
<keyword evidence="16" id="KW-1185">Reference proteome</keyword>
<evidence type="ECO:0000256" key="2">
    <source>
        <dbReference type="ARBA" id="ARBA00004760"/>
    </source>
</evidence>
<evidence type="ECO:0000256" key="6">
    <source>
        <dbReference type="ARBA" id="ARBA00022679"/>
    </source>
</evidence>
<dbReference type="GO" id="GO:0046513">
    <property type="term" value="P:ceramide biosynthetic process"/>
    <property type="evidence" value="ECO:0007669"/>
    <property type="project" value="TreeGrafter"/>
</dbReference>
<dbReference type="Gene3D" id="3.40.640.10">
    <property type="entry name" value="Type I PLP-dependent aspartate aminotransferase-like (Major domain)"/>
    <property type="match status" value="2"/>
</dbReference>
<evidence type="ECO:0000313" key="16">
    <source>
        <dbReference type="Proteomes" id="UP001160148"/>
    </source>
</evidence>
<dbReference type="EMBL" id="CARXXK010000002">
    <property type="protein sequence ID" value="CAI6357490.1"/>
    <property type="molecule type" value="Genomic_DNA"/>
</dbReference>
<keyword evidence="8" id="KW-0746">Sphingolipid metabolism</keyword>
<feature type="domain" description="Aminotransferase class I/classII large" evidence="14">
    <location>
        <begin position="386"/>
        <end position="558"/>
    </location>
</feature>
<protein>
    <recommendedName>
        <fullName evidence="11">Serine palmitoyltransferase 1</fullName>
        <ecNumber evidence="5">2.3.1.50</ecNumber>
    </recommendedName>
    <alternativeName>
        <fullName evidence="12">Long chain base biosynthesis protein 1</fullName>
    </alternativeName>
    <alternativeName>
        <fullName evidence="13">Serine-palmitoyl-CoA transferase 1</fullName>
    </alternativeName>
</protein>
<evidence type="ECO:0000256" key="10">
    <source>
        <dbReference type="ARBA" id="ARBA00023315"/>
    </source>
</evidence>
<comment type="caution">
    <text evidence="15">The sequence shown here is derived from an EMBL/GenBank/DDBJ whole genome shotgun (WGS) entry which is preliminary data.</text>
</comment>
<organism evidence="15 16">
    <name type="scientific">Macrosiphum euphorbiae</name>
    <name type="common">potato aphid</name>
    <dbReference type="NCBI Taxonomy" id="13131"/>
    <lineage>
        <taxon>Eukaryota</taxon>
        <taxon>Metazoa</taxon>
        <taxon>Ecdysozoa</taxon>
        <taxon>Arthropoda</taxon>
        <taxon>Hexapoda</taxon>
        <taxon>Insecta</taxon>
        <taxon>Pterygota</taxon>
        <taxon>Neoptera</taxon>
        <taxon>Paraneoptera</taxon>
        <taxon>Hemiptera</taxon>
        <taxon>Sternorrhyncha</taxon>
        <taxon>Aphidomorpha</taxon>
        <taxon>Aphidoidea</taxon>
        <taxon>Aphididae</taxon>
        <taxon>Macrosiphini</taxon>
        <taxon>Macrosiphum</taxon>
    </lineage>
</organism>
<keyword evidence="7" id="KW-0663">Pyridoxal phosphate</keyword>
<keyword evidence="9" id="KW-0443">Lipid metabolism</keyword>
<comment type="pathway">
    <text evidence="3">Sphingolipid metabolism.</text>
</comment>
<dbReference type="SUPFAM" id="SSF53383">
    <property type="entry name" value="PLP-dependent transferases"/>
    <property type="match status" value="2"/>
</dbReference>
<keyword evidence="10" id="KW-0012">Acyltransferase</keyword>
<dbReference type="InterPro" id="IPR050087">
    <property type="entry name" value="AON_synthase_class-II"/>
</dbReference>
<reference evidence="15 16" key="1">
    <citation type="submission" date="2023-01" db="EMBL/GenBank/DDBJ databases">
        <authorList>
            <person name="Whitehead M."/>
        </authorList>
    </citation>
    <scope>NUCLEOTIDE SEQUENCE [LARGE SCALE GENOMIC DNA]</scope>
</reference>
<dbReference type="EC" id="2.3.1.50" evidence="5"/>
<dbReference type="PANTHER" id="PTHR13693">
    <property type="entry name" value="CLASS II AMINOTRANSFERASE/8-AMINO-7-OXONONANOATE SYNTHASE"/>
    <property type="match status" value="1"/>
</dbReference>
<dbReference type="InterPro" id="IPR015421">
    <property type="entry name" value="PyrdxlP-dep_Trfase_major"/>
</dbReference>
<dbReference type="PANTHER" id="PTHR13693:SF2">
    <property type="entry name" value="SERINE PALMITOYLTRANSFERASE 1"/>
    <property type="match status" value="1"/>
</dbReference>
<dbReference type="GO" id="GO:0016020">
    <property type="term" value="C:membrane"/>
    <property type="evidence" value="ECO:0007669"/>
    <property type="project" value="GOC"/>
</dbReference>
<evidence type="ECO:0000313" key="15">
    <source>
        <dbReference type="EMBL" id="CAI6357490.1"/>
    </source>
</evidence>
<evidence type="ECO:0000259" key="14">
    <source>
        <dbReference type="Pfam" id="PF00155"/>
    </source>
</evidence>
<dbReference type="InterPro" id="IPR015424">
    <property type="entry name" value="PyrdxlP-dep_Trfase"/>
</dbReference>
<dbReference type="GO" id="GO:0030170">
    <property type="term" value="F:pyridoxal phosphate binding"/>
    <property type="evidence" value="ECO:0007669"/>
    <property type="project" value="InterPro"/>
</dbReference>
<gene>
    <name evidence="15" type="ORF">MEUPH1_LOCUS13113</name>
</gene>
<evidence type="ECO:0000256" key="3">
    <source>
        <dbReference type="ARBA" id="ARBA00004991"/>
    </source>
</evidence>
<dbReference type="GO" id="GO:0046512">
    <property type="term" value="P:sphingosine biosynthetic process"/>
    <property type="evidence" value="ECO:0007669"/>
    <property type="project" value="TreeGrafter"/>
</dbReference>
<keyword evidence="6" id="KW-0808">Transferase</keyword>
<evidence type="ECO:0000256" key="11">
    <source>
        <dbReference type="ARBA" id="ARBA00041066"/>
    </source>
</evidence>
<dbReference type="GO" id="GO:0004758">
    <property type="term" value="F:serine C-palmitoyltransferase activity"/>
    <property type="evidence" value="ECO:0007669"/>
    <property type="project" value="UniProtKB-EC"/>
</dbReference>
<dbReference type="AlphaFoldDB" id="A0AAV0WNN0"/>
<sequence>MYSQINTIFSQVQFNHIYVEGSILLVLLWILFKKTTSSSNAKKVEPSENPDMEQKIKLWTPKPLVNKTSPSALPMENYIIDGKTEHYITINGRSCINFATHNYFNFISSKCIENNVVDAVNKYGIGSCGPRAFYGTFDIHIELEEKIAKFMEMEEAVIYSYGFSTVTSAIQAYIKSRDIVYVDEEVNFAIQKGLQSSKAELVYFKHNCPEDLERLILEKNATKRRRNRRAFLIVEGIYMNTGNICNLPKLIDIRIKHKIRIFIDETISFGILGEKGRGITEHFNIPKDEVDLIIGSLETALSYCFSHRYPPLLSSAAIKALDEIEKHPEMLAKLRERSTSLHKSLRNSQLIEHFTLGSDESSPLKHLYLIDNSLLHSEQQQILKKVVDYKDEVDLIIGSLETALSSVGGFCVGSTFVVEHQRLSGLGYCFSASLPPLLSAAAIKALDEIEKHPEMLAKLRERSTSLHKSLRNSQLIEHFTLGSDESSPLKHLYLIDNSLLHSEQQQILKKVVDYCISKGVAITTAAYLSDREYKTPTPSIRLLTSIKITDEEIDSLIDTLLQAVTASNI</sequence>
<dbReference type="Pfam" id="PF00155">
    <property type="entry name" value="Aminotran_1_2"/>
    <property type="match status" value="2"/>
</dbReference>
<feature type="domain" description="Aminotransferase class I/classII large" evidence="14">
    <location>
        <begin position="96"/>
        <end position="275"/>
    </location>
</feature>
<evidence type="ECO:0000256" key="12">
    <source>
        <dbReference type="ARBA" id="ARBA00041765"/>
    </source>
</evidence>
<accession>A0AAV0WNN0</accession>
<comment type="cofactor">
    <cofactor evidence="1">
        <name>pyridoxal 5'-phosphate</name>
        <dbReference type="ChEBI" id="CHEBI:597326"/>
    </cofactor>
</comment>
<evidence type="ECO:0000256" key="4">
    <source>
        <dbReference type="ARBA" id="ARBA00008392"/>
    </source>
</evidence>
<evidence type="ECO:0000256" key="8">
    <source>
        <dbReference type="ARBA" id="ARBA00022919"/>
    </source>
</evidence>
<evidence type="ECO:0000256" key="7">
    <source>
        <dbReference type="ARBA" id="ARBA00022898"/>
    </source>
</evidence>
<name>A0AAV0WNN0_9HEMI</name>
<dbReference type="Proteomes" id="UP001160148">
    <property type="component" value="Unassembled WGS sequence"/>
</dbReference>
<evidence type="ECO:0000256" key="9">
    <source>
        <dbReference type="ARBA" id="ARBA00023098"/>
    </source>
</evidence>
<evidence type="ECO:0000256" key="13">
    <source>
        <dbReference type="ARBA" id="ARBA00042649"/>
    </source>
</evidence>
<dbReference type="InterPro" id="IPR004839">
    <property type="entry name" value="Aminotransferase_I/II_large"/>
</dbReference>
<evidence type="ECO:0000256" key="5">
    <source>
        <dbReference type="ARBA" id="ARBA00013220"/>
    </source>
</evidence>
<comment type="similarity">
    <text evidence="4">Belongs to the class-II pyridoxal-phosphate-dependent aminotransferase family.</text>
</comment>
<dbReference type="GO" id="GO:0005783">
    <property type="term" value="C:endoplasmic reticulum"/>
    <property type="evidence" value="ECO:0007669"/>
    <property type="project" value="TreeGrafter"/>
</dbReference>
<comment type="pathway">
    <text evidence="2">Lipid metabolism; sphingolipid metabolism.</text>
</comment>
<evidence type="ECO:0000256" key="1">
    <source>
        <dbReference type="ARBA" id="ARBA00001933"/>
    </source>
</evidence>